<evidence type="ECO:0000256" key="1">
    <source>
        <dbReference type="SAM" id="MobiDB-lite"/>
    </source>
</evidence>
<keyword evidence="2" id="KW-0812">Transmembrane</keyword>
<evidence type="ECO:0000313" key="4">
    <source>
        <dbReference type="Proteomes" id="UP001228581"/>
    </source>
</evidence>
<name>A0ABT7CMM8_9BACT</name>
<sequence>MKSNNSQLSGQNMGAAATDTHLSGSFNGNGGGRQTGGGRKANPVPGSSNRGEQLVIVHLEQLCFWAADQKKYNTIITRLYEAIDNSEATVILSLKDWTSISQEMNTCIQKYVVINEKDTLCNSIDISKWENLMSNFKELYFHLDAFLETNNSSVAPPVAMPVDDGSDTLTFKKVWREFSSRLRTSSADNTITGEHVLREELDGNGLFLRTLEKEVKECSGNLSVSVNSKKRGDLILKIQQLAHLHYAALWNSCTREEQYILYDLAQDGLANFKNVKIIRALLDKGLLKYNGAIRLMNKSFRNYILTCVKPKQEAIIDREIMAKGVWSEFKIVLIIVMSALFTFIFLTQRETYNQITTILATFTASVPLLLRFFGSINFDKTKGADS</sequence>
<keyword evidence="2" id="KW-0472">Membrane</keyword>
<reference evidence="3 4" key="1">
    <citation type="submission" date="2023-05" db="EMBL/GenBank/DDBJ databases">
        <authorList>
            <person name="Zhang X."/>
        </authorList>
    </citation>
    <scope>NUCLEOTIDE SEQUENCE [LARGE SCALE GENOMIC DNA]</scope>
    <source>
        <strain evidence="3 4">DM2B3-1</strain>
    </source>
</reference>
<protein>
    <submittedName>
        <fullName evidence="3">Uncharacterized protein</fullName>
    </submittedName>
</protein>
<accession>A0ABT7CMM8</accession>
<proteinExistence type="predicted"/>
<feature type="transmembrane region" description="Helical" evidence="2">
    <location>
        <begin position="352"/>
        <end position="373"/>
    </location>
</feature>
<evidence type="ECO:0000256" key="2">
    <source>
        <dbReference type="SAM" id="Phobius"/>
    </source>
</evidence>
<dbReference type="RefSeq" id="WP_313998666.1">
    <property type="nucleotide sequence ID" value="NZ_JASJOR010000047.1"/>
</dbReference>
<feature type="compositionally biased region" description="Gly residues" evidence="1">
    <location>
        <begin position="27"/>
        <end position="39"/>
    </location>
</feature>
<gene>
    <name evidence="3" type="ORF">QNI19_18845</name>
</gene>
<evidence type="ECO:0000313" key="3">
    <source>
        <dbReference type="EMBL" id="MDJ1495004.1"/>
    </source>
</evidence>
<keyword evidence="4" id="KW-1185">Reference proteome</keyword>
<organism evidence="3 4">
    <name type="scientific">Xanthocytophaga flava</name>
    <dbReference type="NCBI Taxonomy" id="3048013"/>
    <lineage>
        <taxon>Bacteria</taxon>
        <taxon>Pseudomonadati</taxon>
        <taxon>Bacteroidota</taxon>
        <taxon>Cytophagia</taxon>
        <taxon>Cytophagales</taxon>
        <taxon>Rhodocytophagaceae</taxon>
        <taxon>Xanthocytophaga</taxon>
    </lineage>
</organism>
<feature type="transmembrane region" description="Helical" evidence="2">
    <location>
        <begin position="329"/>
        <end position="346"/>
    </location>
</feature>
<comment type="caution">
    <text evidence="3">The sequence shown here is derived from an EMBL/GenBank/DDBJ whole genome shotgun (WGS) entry which is preliminary data.</text>
</comment>
<dbReference type="Proteomes" id="UP001228581">
    <property type="component" value="Unassembled WGS sequence"/>
</dbReference>
<dbReference type="EMBL" id="JASJOT010000012">
    <property type="protein sequence ID" value="MDJ1495004.1"/>
    <property type="molecule type" value="Genomic_DNA"/>
</dbReference>
<keyword evidence="2" id="KW-1133">Transmembrane helix</keyword>
<feature type="region of interest" description="Disordered" evidence="1">
    <location>
        <begin position="19"/>
        <end position="47"/>
    </location>
</feature>